<dbReference type="OrthoDB" id="2326855at2"/>
<sequence length="74" mass="8314">MKITITRVKKYNAQWNNVVCVDGLPVAIAKSMNRAGQIAAYIQGMKAEVNDGTLKKQSLNKWRDKYIGTTKDVQ</sequence>
<protein>
    <submittedName>
        <fullName evidence="1">Uncharacterized protein</fullName>
    </submittedName>
</protein>
<dbReference type="AlphaFoldDB" id="A0A5R9BTR5"/>
<accession>A0A5R9BTR5</accession>
<proteinExistence type="predicted"/>
<dbReference type="RefSeq" id="WP_128887000.1">
    <property type="nucleotide sequence ID" value="NZ_VBTH01000017.1"/>
</dbReference>
<name>A0A5R9BTR5_9LACO</name>
<gene>
    <name evidence="1" type="ORF">FEZ51_08440</name>
</gene>
<organism evidence="1 2">
    <name type="scientific">Pediococcus stilesii</name>
    <dbReference type="NCBI Taxonomy" id="331679"/>
    <lineage>
        <taxon>Bacteria</taxon>
        <taxon>Bacillati</taxon>
        <taxon>Bacillota</taxon>
        <taxon>Bacilli</taxon>
        <taxon>Lactobacillales</taxon>
        <taxon>Lactobacillaceae</taxon>
        <taxon>Pediococcus</taxon>
    </lineage>
</organism>
<evidence type="ECO:0000313" key="2">
    <source>
        <dbReference type="Proteomes" id="UP000305541"/>
    </source>
</evidence>
<evidence type="ECO:0000313" key="1">
    <source>
        <dbReference type="EMBL" id="TLQ03623.1"/>
    </source>
</evidence>
<dbReference type="Proteomes" id="UP000305541">
    <property type="component" value="Unassembled WGS sequence"/>
</dbReference>
<comment type="caution">
    <text evidence="1">The sequence shown here is derived from an EMBL/GenBank/DDBJ whole genome shotgun (WGS) entry which is preliminary data.</text>
</comment>
<reference evidence="1 2" key="1">
    <citation type="submission" date="2019-05" db="EMBL/GenBank/DDBJ databases">
        <title>The metagenome of a microbial culture collection derived from dairy environment covers the genomic content of the human microbiome.</title>
        <authorList>
            <person name="Roder T."/>
            <person name="Wuthrich D."/>
            <person name="Sattari Z."/>
            <person name="Von Ah U."/>
            <person name="Bar C."/>
            <person name="Ronchi F."/>
            <person name="Macpherson A.J."/>
            <person name="Ganal-Vonarburg S.C."/>
            <person name="Bruggmann R."/>
            <person name="Vergeres G."/>
        </authorList>
    </citation>
    <scope>NUCLEOTIDE SEQUENCE [LARGE SCALE GENOMIC DNA]</scope>
    <source>
        <strain evidence="1 2">FAM 18815</strain>
    </source>
</reference>
<dbReference type="EMBL" id="VBTH01000017">
    <property type="protein sequence ID" value="TLQ03623.1"/>
    <property type="molecule type" value="Genomic_DNA"/>
</dbReference>